<proteinExistence type="predicted"/>
<name>A0A0K2UVD4_LEPSM</name>
<evidence type="ECO:0000313" key="1">
    <source>
        <dbReference type="EMBL" id="CDW42243.1"/>
    </source>
</evidence>
<protein>
    <submittedName>
        <fullName evidence="1">Uncharacterized protein</fullName>
    </submittedName>
</protein>
<dbReference type="EMBL" id="HACA01024882">
    <property type="protein sequence ID" value="CDW42243.1"/>
    <property type="molecule type" value="Transcribed_RNA"/>
</dbReference>
<reference evidence="1" key="1">
    <citation type="submission" date="2014-05" db="EMBL/GenBank/DDBJ databases">
        <authorList>
            <person name="Chronopoulou M."/>
        </authorList>
    </citation>
    <scope>NUCLEOTIDE SEQUENCE</scope>
    <source>
        <tissue evidence="1">Whole organism</tissue>
    </source>
</reference>
<sequence length="39" mass="4698">MCYRDRPTQHVINSRNYEVFSVSGKFAVWKVCIFLFKNL</sequence>
<organism evidence="1">
    <name type="scientific">Lepeophtheirus salmonis</name>
    <name type="common">Salmon louse</name>
    <name type="synonym">Caligus salmonis</name>
    <dbReference type="NCBI Taxonomy" id="72036"/>
    <lineage>
        <taxon>Eukaryota</taxon>
        <taxon>Metazoa</taxon>
        <taxon>Ecdysozoa</taxon>
        <taxon>Arthropoda</taxon>
        <taxon>Crustacea</taxon>
        <taxon>Multicrustacea</taxon>
        <taxon>Hexanauplia</taxon>
        <taxon>Copepoda</taxon>
        <taxon>Siphonostomatoida</taxon>
        <taxon>Caligidae</taxon>
        <taxon>Lepeophtheirus</taxon>
    </lineage>
</organism>
<dbReference type="AlphaFoldDB" id="A0A0K2UVD4"/>
<accession>A0A0K2UVD4</accession>